<organism evidence="1">
    <name type="scientific">Drosophila melanogaster</name>
    <name type="common">Fruit fly</name>
    <dbReference type="NCBI Taxonomy" id="7227"/>
    <lineage>
        <taxon>Eukaryota</taxon>
        <taxon>Metazoa</taxon>
        <taxon>Ecdysozoa</taxon>
        <taxon>Arthropoda</taxon>
        <taxon>Hexapoda</taxon>
        <taxon>Insecta</taxon>
        <taxon>Pterygota</taxon>
        <taxon>Neoptera</taxon>
        <taxon>Endopterygota</taxon>
        <taxon>Diptera</taxon>
        <taxon>Brachycera</taxon>
        <taxon>Muscomorpha</taxon>
        <taxon>Ephydroidea</taxon>
        <taxon>Drosophilidae</taxon>
        <taxon>Drosophila</taxon>
        <taxon>Sophophora</taxon>
    </lineage>
</organism>
<evidence type="ECO:0000313" key="1">
    <source>
        <dbReference type="EMBL" id="AAL25467.1"/>
    </source>
</evidence>
<sequence length="77" mass="8729">MRNIKLATGFCRASMPCPLDVLSIFLPKMCPSYFPLLLEKLRVIHTRKWLPNSCQKWAGGGAGRRRLDLGVAQRTNE</sequence>
<proteinExistence type="evidence at transcript level"/>
<accession>Q95SY5</accession>
<name>Q95SY5_DROME</name>
<dbReference type="EMBL" id="AY060428">
    <property type="protein sequence ID" value="AAL25467.1"/>
    <property type="molecule type" value="mRNA"/>
</dbReference>
<dbReference type="AlphaFoldDB" id="Q95SY5"/>
<reference evidence="1" key="1">
    <citation type="submission" date="2001-10" db="EMBL/GenBank/DDBJ databases">
        <authorList>
            <person name="Stapleton M."/>
            <person name="Brokstein P."/>
            <person name="Hong L."/>
            <person name="Agbayani A."/>
            <person name="Carlson J."/>
            <person name="Champe M."/>
            <person name="Chavez C."/>
            <person name="Dorsett V."/>
            <person name="Farfan D."/>
            <person name="Frise E."/>
            <person name="George R."/>
            <person name="Gonzalez M."/>
            <person name="Guarin H."/>
            <person name="Li P."/>
            <person name="Liao G."/>
            <person name="Miranda A."/>
            <person name="Mungall C.J."/>
            <person name="Nunoo J."/>
            <person name="Pacleb J."/>
            <person name="Paragas V."/>
            <person name="Park S."/>
            <person name="Phouanenavong S."/>
            <person name="Wan K."/>
            <person name="Yu C."/>
            <person name="Lewis S.E."/>
            <person name="Rubin G.M."/>
            <person name="Celniker S."/>
        </authorList>
    </citation>
    <scope>NUCLEOTIDE SEQUENCE</scope>
    <source>
        <strain evidence="1">Berkeley</strain>
    </source>
</reference>
<protein>
    <submittedName>
        <fullName evidence="1">LD42550p</fullName>
    </submittedName>
</protein>